<evidence type="ECO:0000256" key="1">
    <source>
        <dbReference type="SAM" id="Phobius"/>
    </source>
</evidence>
<keyword evidence="1" id="KW-0472">Membrane</keyword>
<dbReference type="EMBL" id="FZNK01000004">
    <property type="protein sequence ID" value="SNR57403.1"/>
    <property type="molecule type" value="Genomic_DNA"/>
</dbReference>
<dbReference type="Proteomes" id="UP000198297">
    <property type="component" value="Unassembled WGS sequence"/>
</dbReference>
<name>A0A238XFX8_HALEZ</name>
<dbReference type="AlphaFoldDB" id="A0A238XFX8"/>
<protein>
    <submittedName>
        <fullName evidence="2">Uncharacterized protein</fullName>
    </submittedName>
</protein>
<keyword evidence="1" id="KW-1133">Transmembrane helix</keyword>
<accession>A0A238XFX8</accession>
<reference evidence="2 3" key="1">
    <citation type="submission" date="2017-06" db="EMBL/GenBank/DDBJ databases">
        <authorList>
            <person name="Kim H.J."/>
            <person name="Triplett B.A."/>
        </authorList>
    </citation>
    <scope>NUCLEOTIDE SEQUENCE [LARGE SCALE GENOMIC DNA]</scope>
    <source>
        <strain evidence="2 3">DSM 19316</strain>
    </source>
</reference>
<evidence type="ECO:0000313" key="2">
    <source>
        <dbReference type="EMBL" id="SNR57403.1"/>
    </source>
</evidence>
<keyword evidence="1" id="KW-0812">Transmembrane</keyword>
<organism evidence="2 3">
    <name type="scientific">Halorubrum ezzemoulense</name>
    <name type="common">Halorubrum chaoviator</name>
    <dbReference type="NCBI Taxonomy" id="337243"/>
    <lineage>
        <taxon>Archaea</taxon>
        <taxon>Methanobacteriati</taxon>
        <taxon>Methanobacteriota</taxon>
        <taxon>Stenosarchaea group</taxon>
        <taxon>Halobacteria</taxon>
        <taxon>Halobacteriales</taxon>
        <taxon>Haloferacaceae</taxon>
        <taxon>Halorubrum</taxon>
    </lineage>
</organism>
<evidence type="ECO:0000313" key="3">
    <source>
        <dbReference type="Proteomes" id="UP000198297"/>
    </source>
</evidence>
<sequence length="105" mass="11866">MCLSSTPPLFGNFHTLFGKIVPVSSIFTSSIHYVDCLPTGKIIVINHGEEGSLFIFRSLVLLILFIHVITNWHRSGEIRIHTISICCRFPHNIFVACVLELFSHD</sequence>
<gene>
    <name evidence="2" type="ORF">SAMN06266787_104225</name>
</gene>
<proteinExistence type="predicted"/>
<feature type="transmembrane region" description="Helical" evidence="1">
    <location>
        <begin position="54"/>
        <end position="72"/>
    </location>
</feature>